<reference evidence="3 4" key="1">
    <citation type="submission" date="2019-10" db="EMBL/GenBank/DDBJ databases">
        <title>Rubrobacter sp nov SCSIO 52915 isolated from a deep-sea sediment in the South China Sea.</title>
        <authorList>
            <person name="Chen R.W."/>
        </authorList>
    </citation>
    <scope>NUCLEOTIDE SEQUENCE [LARGE SCALE GENOMIC DNA]</scope>
    <source>
        <strain evidence="3 4">SCSIO 52915</strain>
    </source>
</reference>
<dbReference type="Pfam" id="PF03780">
    <property type="entry name" value="Asp23"/>
    <property type="match status" value="1"/>
</dbReference>
<evidence type="ECO:0000256" key="2">
    <source>
        <dbReference type="SAM" id="MobiDB-lite"/>
    </source>
</evidence>
<dbReference type="EMBL" id="CP045121">
    <property type="protein sequence ID" value="QIN77945.1"/>
    <property type="molecule type" value="Genomic_DNA"/>
</dbReference>
<evidence type="ECO:0000313" key="3">
    <source>
        <dbReference type="EMBL" id="QIN77945.1"/>
    </source>
</evidence>
<sequence length="188" mass="19477">MPPPRPGAEGGGRAGGGRRGPSRHAYESSAILVRGIRKRGRSTTLAETAERARSAQDGGSPLVTGRGKTTIKSAVVSSIVSEAVAEVSGAEPEIAGRGASIPGDNSPTVGEFFSRVTGSSRGTRGISVEVGEREAAVDATVTVPYGRSIPEVTGTMRDVIVQRVENMTGLRVTEVNITVKDVIVPQQQ</sequence>
<dbReference type="PANTHER" id="PTHR34297">
    <property type="entry name" value="HYPOTHETICAL CYTOSOLIC PROTEIN-RELATED"/>
    <property type="match status" value="1"/>
</dbReference>
<keyword evidence="4" id="KW-1185">Reference proteome</keyword>
<feature type="region of interest" description="Disordered" evidence="2">
    <location>
        <begin position="1"/>
        <end position="66"/>
    </location>
</feature>
<organism evidence="3 4">
    <name type="scientific">Rubrobacter marinus</name>
    <dbReference type="NCBI Taxonomy" id="2653852"/>
    <lineage>
        <taxon>Bacteria</taxon>
        <taxon>Bacillati</taxon>
        <taxon>Actinomycetota</taxon>
        <taxon>Rubrobacteria</taxon>
        <taxon>Rubrobacterales</taxon>
        <taxon>Rubrobacteraceae</taxon>
        <taxon>Rubrobacter</taxon>
    </lineage>
</organism>
<dbReference type="KEGG" id="rmar:GBA65_04770"/>
<evidence type="ECO:0000256" key="1">
    <source>
        <dbReference type="ARBA" id="ARBA00005721"/>
    </source>
</evidence>
<gene>
    <name evidence="3" type="ORF">GBA65_04770</name>
</gene>
<accession>A0A6G8PUY3</accession>
<evidence type="ECO:0000313" key="4">
    <source>
        <dbReference type="Proteomes" id="UP000502706"/>
    </source>
</evidence>
<protein>
    <submittedName>
        <fullName evidence="3">Asp23/Gls24 family envelope stress response protein</fullName>
    </submittedName>
</protein>
<dbReference type="InterPro" id="IPR005531">
    <property type="entry name" value="Asp23"/>
</dbReference>
<proteinExistence type="inferred from homology"/>
<dbReference type="Proteomes" id="UP000502706">
    <property type="component" value="Chromosome"/>
</dbReference>
<dbReference type="PANTHER" id="PTHR34297:SF3">
    <property type="entry name" value="ALKALINE SHOCK PROTEIN 23"/>
    <property type="match status" value="1"/>
</dbReference>
<dbReference type="AlphaFoldDB" id="A0A6G8PUY3"/>
<feature type="compositionally biased region" description="Gly residues" evidence="2">
    <location>
        <begin position="8"/>
        <end position="19"/>
    </location>
</feature>
<comment type="similarity">
    <text evidence="1">Belongs to the asp23 family.</text>
</comment>
<name>A0A6G8PUY3_9ACTN</name>